<evidence type="ECO:0000256" key="5">
    <source>
        <dbReference type="SAM" id="Phobius"/>
    </source>
</evidence>
<reference evidence="6 7" key="1">
    <citation type="journal article" date="2010" name="Cell">
        <title>The genome of Naegleria gruberi illuminates early eukaryotic versatility.</title>
        <authorList>
            <person name="Fritz-Laylin L.K."/>
            <person name="Prochnik S.E."/>
            <person name="Ginger M.L."/>
            <person name="Dacks J.B."/>
            <person name="Carpenter M.L."/>
            <person name="Field M.C."/>
            <person name="Kuo A."/>
            <person name="Paredez A."/>
            <person name="Chapman J."/>
            <person name="Pham J."/>
            <person name="Shu S."/>
            <person name="Neupane R."/>
            <person name="Cipriano M."/>
            <person name="Mancuso J."/>
            <person name="Tu H."/>
            <person name="Salamov A."/>
            <person name="Lindquist E."/>
            <person name="Shapiro H."/>
            <person name="Lucas S."/>
            <person name="Grigoriev I.V."/>
            <person name="Cande W.Z."/>
            <person name="Fulton C."/>
            <person name="Rokhsar D.S."/>
            <person name="Dawson S.C."/>
        </authorList>
    </citation>
    <scope>NUCLEOTIDE SEQUENCE [LARGE SCALE GENOMIC DNA]</scope>
    <source>
        <strain evidence="6 7">NEG-M</strain>
    </source>
</reference>
<comment type="subcellular location">
    <subcellularLocation>
        <location evidence="1">Membrane</location>
        <topology evidence="1">Multi-pass membrane protein</topology>
    </subcellularLocation>
</comment>
<evidence type="ECO:0000256" key="2">
    <source>
        <dbReference type="ARBA" id="ARBA00022692"/>
    </source>
</evidence>
<dbReference type="RefSeq" id="XP_002680764.1">
    <property type="nucleotide sequence ID" value="XM_002680718.1"/>
</dbReference>
<proteinExistence type="predicted"/>
<gene>
    <name evidence="6" type="ORF">NAEGRDRAFT_46757</name>
</gene>
<dbReference type="AlphaFoldDB" id="D2V502"/>
<organism evidence="7">
    <name type="scientific">Naegleria gruberi</name>
    <name type="common">Amoeba</name>
    <dbReference type="NCBI Taxonomy" id="5762"/>
    <lineage>
        <taxon>Eukaryota</taxon>
        <taxon>Discoba</taxon>
        <taxon>Heterolobosea</taxon>
        <taxon>Tetramitia</taxon>
        <taxon>Eutetramitia</taxon>
        <taxon>Vahlkampfiidae</taxon>
        <taxon>Naegleria</taxon>
    </lineage>
</organism>
<dbReference type="GeneID" id="8849643"/>
<protein>
    <submittedName>
        <fullName evidence="6">Predicted protein</fullName>
    </submittedName>
</protein>
<dbReference type="VEuPathDB" id="AmoebaDB:NAEGRDRAFT_46757"/>
<dbReference type="Gene3D" id="1.20.1540.10">
    <property type="entry name" value="Rhomboid-like"/>
    <property type="match status" value="1"/>
</dbReference>
<accession>D2V502</accession>
<dbReference type="Proteomes" id="UP000006671">
    <property type="component" value="Unassembled WGS sequence"/>
</dbReference>
<feature type="transmembrane region" description="Helical" evidence="5">
    <location>
        <begin position="163"/>
        <end position="183"/>
    </location>
</feature>
<dbReference type="KEGG" id="ngr:NAEGRDRAFT_46757"/>
<feature type="transmembrane region" description="Helical" evidence="5">
    <location>
        <begin position="290"/>
        <end position="308"/>
    </location>
</feature>
<sequence length="446" mass="51489">MLSKSSGLLSRRIVSLLKFKTNNVHYNFPRNSVRDFKIRKLVEEEVKMNIHNHVHFGGSEEYKSEEEYHQKVDKQNGKLWKLMVAFPSLAVLLFVTTISIDKMTYEDLKNLNLEELFKTKFMDGKTYYLEDNKGGDLKLASLLNHTDDSYLTRLIKDYYRAPVLWGLSAIHIASYTALVALQLKSPRRYARFFERHMTVSLNNLYEKRFHTLITSIFAHKNALSLATSVLAINFVGCSLKEFLSDSTLLSIYFGSAILGVLAASMYGVFLVNYFRRNMMMRVQLIHTGKFGFDATYYALLCALLGFNTEQFDLFEEYFVPSNSQLMNGILLFQFILAMNGFKINLFSNAMSSYFGYGVIRALSKQEHHQQRRIVEINTDYRYYLGEIKEFKGDGKGIAVKPDFQSAYYGDFKDDKFNGFGTIVVPPKEKPRVLSGFFENGEMKYSK</sequence>
<name>D2V502_NAEGR</name>
<feature type="transmembrane region" description="Helical" evidence="5">
    <location>
        <begin position="328"/>
        <end position="346"/>
    </location>
</feature>
<keyword evidence="3 5" id="KW-1133">Transmembrane helix</keyword>
<dbReference type="InParanoid" id="D2V502"/>
<dbReference type="OrthoDB" id="418595at2759"/>
<dbReference type="GO" id="GO:0016020">
    <property type="term" value="C:membrane"/>
    <property type="evidence" value="ECO:0007669"/>
    <property type="project" value="UniProtKB-SubCell"/>
</dbReference>
<evidence type="ECO:0000256" key="1">
    <source>
        <dbReference type="ARBA" id="ARBA00004141"/>
    </source>
</evidence>
<evidence type="ECO:0000256" key="3">
    <source>
        <dbReference type="ARBA" id="ARBA00022989"/>
    </source>
</evidence>
<evidence type="ECO:0000313" key="7">
    <source>
        <dbReference type="Proteomes" id="UP000006671"/>
    </source>
</evidence>
<keyword evidence="7" id="KW-1185">Reference proteome</keyword>
<keyword evidence="4 5" id="KW-0472">Membrane</keyword>
<feature type="transmembrane region" description="Helical" evidence="5">
    <location>
        <begin position="249"/>
        <end position="269"/>
    </location>
</feature>
<feature type="transmembrane region" description="Helical" evidence="5">
    <location>
        <begin position="222"/>
        <end position="243"/>
    </location>
</feature>
<feature type="transmembrane region" description="Helical" evidence="5">
    <location>
        <begin position="79"/>
        <end position="100"/>
    </location>
</feature>
<evidence type="ECO:0000256" key="4">
    <source>
        <dbReference type="ARBA" id="ARBA00023136"/>
    </source>
</evidence>
<dbReference type="SUPFAM" id="SSF144091">
    <property type="entry name" value="Rhomboid-like"/>
    <property type="match status" value="1"/>
</dbReference>
<dbReference type="SUPFAM" id="SSF82185">
    <property type="entry name" value="Histone H3 K4-specific methyltransferase SET7/9 N-terminal domain"/>
    <property type="match status" value="1"/>
</dbReference>
<keyword evidence="2 5" id="KW-0812">Transmembrane</keyword>
<dbReference type="EMBL" id="GG738852">
    <property type="protein sequence ID" value="EFC48020.1"/>
    <property type="molecule type" value="Genomic_DNA"/>
</dbReference>
<dbReference type="InterPro" id="IPR035952">
    <property type="entry name" value="Rhomboid-like_sf"/>
</dbReference>
<evidence type="ECO:0000313" key="6">
    <source>
        <dbReference type="EMBL" id="EFC48020.1"/>
    </source>
</evidence>